<evidence type="ECO:0000256" key="8">
    <source>
        <dbReference type="ARBA" id="ARBA00023065"/>
    </source>
</evidence>
<keyword evidence="8" id="KW-0406">Ion transport</keyword>
<keyword evidence="3 12" id="KW-1134">Transmembrane beta strand</keyword>
<evidence type="ECO:0000256" key="3">
    <source>
        <dbReference type="ARBA" id="ARBA00022452"/>
    </source>
</evidence>
<keyword evidence="11 12" id="KW-0998">Cell outer membrane</keyword>
<dbReference type="Pfam" id="PF00593">
    <property type="entry name" value="TonB_dep_Rec_b-barrel"/>
    <property type="match status" value="1"/>
</dbReference>
<sequence>MKFTKSVFMAGTAMAGLLTAHGALAQSTATQTLEDVKEVVVTGQRNRSVGGLAVDQSVTKTRSSITEDYIEKQAPGSILEAINLLPGVNFSDQSATGSVGGDITLRGFDQQRIAFMLDGMPLNDTGNYAYYPTMNPDSEIYSKVDVNLGTTDVDSPTASAGGGTIGYITRRPKDKFGVEVKGTFGTNDYAREYVRVDTGAFGPWGTTAFIAASNLNANQFKGVGTEDRKQVNGRIYQSLGGGDFASVAFYYNETRNNAIYNSSLPTITAGNWSEAYASTIGTVSNSISSGSTGYYGYRINPTNNGNIRAQFKKHLTDNLVLTVDPSFQYTLADGGTQVSTLTESTGVLSMVGSSYVWNELKGYDANHDGVVSTTAYKVFSPSVTETRRYTINTSLIWYLDDHNTLRAAYTYDHGDHRQTGHVSLLEGGQWIGDVFAEDESLWLRGKNGEEIQKRNRQSYANLKQFALTYAGSFFDSKLKIDAGVRLPDFERKLNNYCYQISSSTAYCSASPGTTLVLTGTSSQITAKAPASWTVSYDKTLPNLGVSYKVSDHQTVYSSYAETISAPRTDSLYDRLSLDLQPEISKTVDLGYRYASPLVSGSIAVWKTDFDHRVETAWDETIGASVATDVGKARMKGINAEIGFKPVEGLDIYASSSYTDTEMLENVYYSATAYNPTKGKKLGKIPSIMHAVNVDYEHGNWDFGVTGKYTGKRYASLANGDAAPGYTVWNANVSYDFGDIGPMKSSYVRLNVKNLFNEKYISAISTGNVFYDSGNYFWIGAPITTMVTVGTKF</sequence>
<evidence type="ECO:0000256" key="5">
    <source>
        <dbReference type="ARBA" id="ARBA00022692"/>
    </source>
</evidence>
<dbReference type="RefSeq" id="WP_272749631.1">
    <property type="nucleotide sequence ID" value="NZ_JAQQKX010000021.1"/>
</dbReference>
<dbReference type="PROSITE" id="PS52016">
    <property type="entry name" value="TONB_DEPENDENT_REC_3"/>
    <property type="match status" value="1"/>
</dbReference>
<dbReference type="InterPro" id="IPR036942">
    <property type="entry name" value="Beta-barrel_TonB_sf"/>
</dbReference>
<dbReference type="Pfam" id="PF07715">
    <property type="entry name" value="Plug"/>
    <property type="match status" value="1"/>
</dbReference>
<evidence type="ECO:0000313" key="17">
    <source>
        <dbReference type="EMBL" id="MDC7685124.1"/>
    </source>
</evidence>
<keyword evidence="5 12" id="KW-0812">Transmembrane</keyword>
<evidence type="ECO:0000259" key="15">
    <source>
        <dbReference type="Pfam" id="PF00593"/>
    </source>
</evidence>
<evidence type="ECO:0000256" key="10">
    <source>
        <dbReference type="ARBA" id="ARBA00023136"/>
    </source>
</evidence>
<evidence type="ECO:0000256" key="12">
    <source>
        <dbReference type="PROSITE-ProRule" id="PRU01360"/>
    </source>
</evidence>
<evidence type="ECO:0000313" key="18">
    <source>
        <dbReference type="Proteomes" id="UP001214854"/>
    </source>
</evidence>
<dbReference type="PANTHER" id="PTHR32552:SF89">
    <property type="entry name" value="CATECHOLATE SIDEROPHORE RECEPTOR FIU"/>
    <property type="match status" value="1"/>
</dbReference>
<dbReference type="PANTHER" id="PTHR32552">
    <property type="entry name" value="FERRICHROME IRON RECEPTOR-RELATED"/>
    <property type="match status" value="1"/>
</dbReference>
<keyword evidence="7" id="KW-0408">Iron</keyword>
<dbReference type="SUPFAM" id="SSF56935">
    <property type="entry name" value="Porins"/>
    <property type="match status" value="1"/>
</dbReference>
<dbReference type="Gene3D" id="2.40.170.20">
    <property type="entry name" value="TonB-dependent receptor, beta-barrel domain"/>
    <property type="match status" value="1"/>
</dbReference>
<evidence type="ECO:0000256" key="6">
    <source>
        <dbReference type="ARBA" id="ARBA00022729"/>
    </source>
</evidence>
<keyword evidence="17" id="KW-0675">Receptor</keyword>
<comment type="subcellular location">
    <subcellularLocation>
        <location evidence="1 12">Cell outer membrane</location>
        <topology evidence="1 12">Multi-pass membrane protein</topology>
    </subcellularLocation>
</comment>
<dbReference type="InterPro" id="IPR037066">
    <property type="entry name" value="Plug_dom_sf"/>
</dbReference>
<keyword evidence="2 12" id="KW-0813">Transport</keyword>
<feature type="signal peptide" evidence="14">
    <location>
        <begin position="1"/>
        <end position="25"/>
    </location>
</feature>
<keyword evidence="18" id="KW-1185">Reference proteome</keyword>
<dbReference type="CDD" id="cd01347">
    <property type="entry name" value="ligand_gated_channel"/>
    <property type="match status" value="1"/>
</dbReference>
<dbReference type="Proteomes" id="UP001214854">
    <property type="component" value="Unassembled WGS sequence"/>
</dbReference>
<comment type="similarity">
    <text evidence="12 13">Belongs to the TonB-dependent receptor family.</text>
</comment>
<comment type="caution">
    <text evidence="17">The sequence shown here is derived from an EMBL/GenBank/DDBJ whole genome shotgun (WGS) entry which is preliminary data.</text>
</comment>
<evidence type="ECO:0000256" key="13">
    <source>
        <dbReference type="RuleBase" id="RU003357"/>
    </source>
</evidence>
<evidence type="ECO:0000259" key="16">
    <source>
        <dbReference type="Pfam" id="PF07715"/>
    </source>
</evidence>
<keyword evidence="10 12" id="KW-0472">Membrane</keyword>
<evidence type="ECO:0000256" key="14">
    <source>
        <dbReference type="SAM" id="SignalP"/>
    </source>
</evidence>
<feature type="domain" description="TonB-dependent receptor plug" evidence="16">
    <location>
        <begin position="56"/>
        <end position="162"/>
    </location>
</feature>
<accession>A0ABT5HYH1</accession>
<dbReference type="InterPro" id="IPR039426">
    <property type="entry name" value="TonB-dep_rcpt-like"/>
</dbReference>
<evidence type="ECO:0000256" key="11">
    <source>
        <dbReference type="ARBA" id="ARBA00023237"/>
    </source>
</evidence>
<evidence type="ECO:0000256" key="2">
    <source>
        <dbReference type="ARBA" id="ARBA00022448"/>
    </source>
</evidence>
<reference evidence="17 18" key="1">
    <citation type="submission" date="2023-01" db="EMBL/GenBank/DDBJ databases">
        <title>Novel species of the genus Asticcacaulis isolated from rivers.</title>
        <authorList>
            <person name="Lu H."/>
        </authorList>
    </citation>
    <scope>NUCLEOTIDE SEQUENCE [LARGE SCALE GENOMIC DNA]</scope>
    <source>
        <strain evidence="17 18">BYS171W</strain>
    </source>
</reference>
<name>A0ABT5HYH1_9CAUL</name>
<dbReference type="EMBL" id="JAQQKX010000021">
    <property type="protein sequence ID" value="MDC7685124.1"/>
    <property type="molecule type" value="Genomic_DNA"/>
</dbReference>
<proteinExistence type="inferred from homology"/>
<dbReference type="InterPro" id="IPR012910">
    <property type="entry name" value="Plug_dom"/>
</dbReference>
<dbReference type="InterPro" id="IPR000531">
    <property type="entry name" value="Beta-barrel_TonB"/>
</dbReference>
<keyword evidence="6 14" id="KW-0732">Signal</keyword>
<evidence type="ECO:0000256" key="9">
    <source>
        <dbReference type="ARBA" id="ARBA00023077"/>
    </source>
</evidence>
<evidence type="ECO:0000256" key="7">
    <source>
        <dbReference type="ARBA" id="ARBA00023004"/>
    </source>
</evidence>
<evidence type="ECO:0000256" key="4">
    <source>
        <dbReference type="ARBA" id="ARBA00022496"/>
    </source>
</evidence>
<keyword evidence="9 13" id="KW-0798">TonB box</keyword>
<dbReference type="Gene3D" id="2.170.130.10">
    <property type="entry name" value="TonB-dependent receptor, plug domain"/>
    <property type="match status" value="1"/>
</dbReference>
<feature type="chain" id="PRO_5045289014" evidence="14">
    <location>
        <begin position="26"/>
        <end position="792"/>
    </location>
</feature>
<keyword evidence="4" id="KW-0410">Iron transport</keyword>
<feature type="domain" description="TonB-dependent receptor-like beta-barrel" evidence="15">
    <location>
        <begin position="264"/>
        <end position="754"/>
    </location>
</feature>
<organism evidence="17 18">
    <name type="scientific">Asticcacaulis aquaticus</name>
    <dbReference type="NCBI Taxonomy" id="2984212"/>
    <lineage>
        <taxon>Bacteria</taxon>
        <taxon>Pseudomonadati</taxon>
        <taxon>Pseudomonadota</taxon>
        <taxon>Alphaproteobacteria</taxon>
        <taxon>Caulobacterales</taxon>
        <taxon>Caulobacteraceae</taxon>
        <taxon>Asticcacaulis</taxon>
    </lineage>
</organism>
<protein>
    <submittedName>
        <fullName evidence="17">TonB-dependent receptor</fullName>
    </submittedName>
</protein>
<evidence type="ECO:0000256" key="1">
    <source>
        <dbReference type="ARBA" id="ARBA00004571"/>
    </source>
</evidence>
<gene>
    <name evidence="17" type="ORF">PQU92_17715</name>
</gene>